<protein>
    <submittedName>
        <fullName evidence="1">Uncharacterized protein</fullName>
    </submittedName>
</protein>
<name>A0A4Z0BH18_9BURK</name>
<sequence length="905" mass="98316">MSAGVPTRPPELVMTPERIAAIVPTPLSFPRSAMRELVRGRWKVHKLRFDLDDEGRGEVLYQLEGAGWLFHFFLIAQKLDEAQKTDRNFAASWDAMGVLCQGEWTPEREARLRREVPRQRAGLADYDTLMYARGNRSARVFDPVVDSLARGEQPDLRLIAPVGYILRTTAFIGNGQLGTRAFAGLEPNHPLRRPYHAQFCSGFMLREYVFDLVDHLARVRDPRRAVRLAPAWRRYIGLGNSAATGLAAFAANHPHLMHQWTQANEAALTLARERAADPDAPSVHRFAELLDKAIRHFEEGAREDDGVFLAPQALARELARMRPLVREFRDAGTLDGAPADRPWARLCEAAAARLAPEALAVVQALVLEVHPDIVERFRDAFFADERLELDPAMRAGELAAILDARYRWALDASDSPGAGHYFWYRCASAPRDVRRGPRGRAPEHEHETTLDTARQVRRLREQLASVPPQSFVADLACARPDLRQAIARVQSLAGLAYAELRQDYLDAQYAPFASIRFPLSFFGMEKLEAAPPKSVRGVFLQGAPIAEDVAAGREGDWPYPLIAQPGDPREALAPLPSAGVGAVPRRLSPHADVALRIAPGELARMLQTAMQGHGASLGVAREAGALATLAQVLGEPAVPAVLSQCEAGQFAITGTRDLRDAAQRSPVRAVLRAEGGPALATAPSAFDLTWARASRNEFGLATCLVTQAAQPWLVQGLVLRCAQAGRVGIVCWDAAQAQLDGPQPPAGFALALPTVDGALLLRAALPAAAAVHRGFQCGEEDPLAASGLGALVRPAQGALWAAQLSDLLRPAAPAPGPSGYLLVVAPAPDAQAMDAVGAALDALGLRAQRLTAQEREQRERQAQERGLLLDLALFERLDRAGRALLVPQEAEPRFLPPGFDPLKGF</sequence>
<reference evidence="1 2" key="1">
    <citation type="submission" date="2019-03" db="EMBL/GenBank/DDBJ databases">
        <title>Ramlibacter rhizophilus CCTCC AB2015357, whole genome shotgun sequence.</title>
        <authorList>
            <person name="Zhang X."/>
            <person name="Feng G."/>
            <person name="Zhu H."/>
        </authorList>
    </citation>
    <scope>NUCLEOTIDE SEQUENCE [LARGE SCALE GENOMIC DNA]</scope>
    <source>
        <strain evidence="1 2">CCTCC AB2015357</strain>
    </source>
</reference>
<dbReference type="Proteomes" id="UP000297564">
    <property type="component" value="Unassembled WGS sequence"/>
</dbReference>
<keyword evidence="2" id="KW-1185">Reference proteome</keyword>
<dbReference type="AlphaFoldDB" id="A0A4Z0BH18"/>
<organism evidence="1 2">
    <name type="scientific">Ramlibacter rhizophilus</name>
    <dbReference type="NCBI Taxonomy" id="1781167"/>
    <lineage>
        <taxon>Bacteria</taxon>
        <taxon>Pseudomonadati</taxon>
        <taxon>Pseudomonadota</taxon>
        <taxon>Betaproteobacteria</taxon>
        <taxon>Burkholderiales</taxon>
        <taxon>Comamonadaceae</taxon>
        <taxon>Ramlibacter</taxon>
    </lineage>
</organism>
<evidence type="ECO:0000313" key="2">
    <source>
        <dbReference type="Proteomes" id="UP000297564"/>
    </source>
</evidence>
<evidence type="ECO:0000313" key="1">
    <source>
        <dbReference type="EMBL" id="TFY98626.1"/>
    </source>
</evidence>
<dbReference type="OrthoDB" id="4891072at2"/>
<dbReference type="RefSeq" id="WP_135285777.1">
    <property type="nucleotide sequence ID" value="NZ_SMLL01000005.1"/>
</dbReference>
<proteinExistence type="predicted"/>
<dbReference type="EMBL" id="SMLL01000005">
    <property type="protein sequence ID" value="TFY98626.1"/>
    <property type="molecule type" value="Genomic_DNA"/>
</dbReference>
<gene>
    <name evidence="1" type="ORF">EZ242_13935</name>
</gene>
<comment type="caution">
    <text evidence="1">The sequence shown here is derived from an EMBL/GenBank/DDBJ whole genome shotgun (WGS) entry which is preliminary data.</text>
</comment>
<accession>A0A4Z0BH18</accession>